<keyword evidence="2" id="KW-1185">Reference proteome</keyword>
<protein>
    <submittedName>
        <fullName evidence="1">Uncharacterized protein</fullName>
    </submittedName>
</protein>
<name>A0ABU1DF54_9HYPH</name>
<dbReference type="RefSeq" id="WP_309390777.1">
    <property type="nucleotide sequence ID" value="NZ_JADBEO010000014.1"/>
</dbReference>
<evidence type="ECO:0000313" key="1">
    <source>
        <dbReference type="EMBL" id="MDR4306681.1"/>
    </source>
</evidence>
<proteinExistence type="predicted"/>
<accession>A0ABU1DF54</accession>
<reference evidence="1" key="1">
    <citation type="submission" date="2020-10" db="EMBL/GenBank/DDBJ databases">
        <authorList>
            <person name="Abbas A."/>
            <person name="Razzaq R."/>
            <person name="Waqas M."/>
            <person name="Abbas N."/>
            <person name="Nielsen T.K."/>
            <person name="Hansen L.H."/>
            <person name="Hussain S."/>
            <person name="Shahid M."/>
        </authorList>
    </citation>
    <scope>NUCLEOTIDE SEQUENCE</scope>
    <source>
        <strain evidence="1">S14</strain>
    </source>
</reference>
<gene>
    <name evidence="1" type="ORF">IHQ68_08630</name>
</gene>
<evidence type="ECO:0000313" key="2">
    <source>
        <dbReference type="Proteomes" id="UP001181622"/>
    </source>
</evidence>
<comment type="caution">
    <text evidence="1">The sequence shown here is derived from an EMBL/GenBank/DDBJ whole genome shotgun (WGS) entry which is preliminary data.</text>
</comment>
<dbReference type="EMBL" id="JADBEO010000014">
    <property type="protein sequence ID" value="MDR4306681.1"/>
    <property type="molecule type" value="Genomic_DNA"/>
</dbReference>
<sequence>MSEAEDALKSGPKIEFAADVVRRLLAEASELDWSGDHARADRLRREARAIEARGETWVVNF</sequence>
<organism evidence="1 2">
    <name type="scientific">Chelatococcus sambhunathii</name>
    <dbReference type="NCBI Taxonomy" id="363953"/>
    <lineage>
        <taxon>Bacteria</taxon>
        <taxon>Pseudomonadati</taxon>
        <taxon>Pseudomonadota</taxon>
        <taxon>Alphaproteobacteria</taxon>
        <taxon>Hyphomicrobiales</taxon>
        <taxon>Chelatococcaceae</taxon>
        <taxon>Chelatococcus</taxon>
    </lineage>
</organism>
<dbReference type="Proteomes" id="UP001181622">
    <property type="component" value="Unassembled WGS sequence"/>
</dbReference>